<dbReference type="GO" id="GO:0010494">
    <property type="term" value="C:cytoplasmic stress granule"/>
    <property type="evidence" value="ECO:0007669"/>
    <property type="project" value="UniProtKB-ARBA"/>
</dbReference>
<feature type="region of interest" description="Disordered" evidence="8">
    <location>
        <begin position="482"/>
        <end position="632"/>
    </location>
</feature>
<feature type="compositionally biased region" description="Basic and acidic residues" evidence="8">
    <location>
        <begin position="1287"/>
        <end position="1297"/>
    </location>
</feature>
<evidence type="ECO:0000259" key="9">
    <source>
        <dbReference type="PROSITE" id="PS51366"/>
    </source>
</evidence>
<dbReference type="GO" id="GO:0003729">
    <property type="term" value="F:mRNA binding"/>
    <property type="evidence" value="ECO:0007669"/>
    <property type="project" value="TreeGrafter"/>
</dbReference>
<feature type="compositionally biased region" description="Basic and acidic residues" evidence="8">
    <location>
        <begin position="533"/>
        <end position="556"/>
    </location>
</feature>
<evidence type="ECO:0000256" key="5">
    <source>
        <dbReference type="ARBA" id="ARBA00022553"/>
    </source>
</evidence>
<keyword evidence="4" id="KW-0396">Initiation factor</keyword>
<feature type="region of interest" description="Disordered" evidence="8">
    <location>
        <begin position="369"/>
        <end position="458"/>
    </location>
</feature>
<comment type="similarity">
    <text evidence="2">Belongs to the eukaryotic initiation factor 4G family.</text>
</comment>
<reference evidence="10" key="1">
    <citation type="submission" date="2016-04" db="EMBL/GenBank/DDBJ databases">
        <authorList>
            <person name="Evans L.H."/>
            <person name="Alamgir A."/>
            <person name="Owens N."/>
            <person name="Weber N.D."/>
            <person name="Virtaneva K."/>
            <person name="Barbian K."/>
            <person name="Babar A."/>
            <person name="Rosenke K."/>
        </authorList>
    </citation>
    <scope>NUCLEOTIDE SEQUENCE [LARGE SCALE GENOMIC DNA]</scope>
    <source>
        <strain evidence="10">CBS 101.48</strain>
    </source>
</reference>
<evidence type="ECO:0000256" key="8">
    <source>
        <dbReference type="SAM" id="MobiDB-lite"/>
    </source>
</evidence>
<proteinExistence type="inferred from homology"/>
<name>A0A168NC08_ABSGL</name>
<feature type="compositionally biased region" description="Polar residues" evidence="8">
    <location>
        <begin position="1"/>
        <end position="19"/>
    </location>
</feature>
<organism evidence="10">
    <name type="scientific">Absidia glauca</name>
    <name type="common">Pin mould</name>
    <dbReference type="NCBI Taxonomy" id="4829"/>
    <lineage>
        <taxon>Eukaryota</taxon>
        <taxon>Fungi</taxon>
        <taxon>Fungi incertae sedis</taxon>
        <taxon>Mucoromycota</taxon>
        <taxon>Mucoromycotina</taxon>
        <taxon>Mucoromycetes</taxon>
        <taxon>Mucorales</taxon>
        <taxon>Cunninghamellaceae</taxon>
        <taxon>Absidia</taxon>
    </lineage>
</organism>
<dbReference type="Pfam" id="PF02847">
    <property type="entry name" value="MA3"/>
    <property type="match status" value="1"/>
</dbReference>
<feature type="domain" description="MI" evidence="9">
    <location>
        <begin position="1297"/>
        <end position="1415"/>
    </location>
</feature>
<feature type="region of interest" description="Disordered" evidence="8">
    <location>
        <begin position="1102"/>
        <end position="1297"/>
    </location>
</feature>
<dbReference type="SMART" id="SM00543">
    <property type="entry name" value="MIF4G"/>
    <property type="match status" value="1"/>
</dbReference>
<feature type="compositionally biased region" description="Polar residues" evidence="8">
    <location>
        <begin position="28"/>
        <end position="40"/>
    </location>
</feature>
<dbReference type="PANTHER" id="PTHR23253">
    <property type="entry name" value="EUKARYOTIC TRANSLATION INITIATION FACTOR 4 GAMMA"/>
    <property type="match status" value="1"/>
</dbReference>
<dbReference type="PROSITE" id="PS51366">
    <property type="entry name" value="MI"/>
    <property type="match status" value="1"/>
</dbReference>
<evidence type="ECO:0000256" key="6">
    <source>
        <dbReference type="ARBA" id="ARBA00022884"/>
    </source>
</evidence>
<evidence type="ECO:0000256" key="3">
    <source>
        <dbReference type="ARBA" id="ARBA00022490"/>
    </source>
</evidence>
<dbReference type="STRING" id="4829.A0A168NC08"/>
<feature type="compositionally biased region" description="Low complexity" evidence="8">
    <location>
        <begin position="80"/>
        <end position="106"/>
    </location>
</feature>
<feature type="region of interest" description="Disordered" evidence="8">
    <location>
        <begin position="1"/>
        <end position="299"/>
    </location>
</feature>
<feature type="compositionally biased region" description="Polar residues" evidence="8">
    <location>
        <begin position="167"/>
        <end position="181"/>
    </location>
</feature>
<dbReference type="OMA" id="QFYSVIT"/>
<keyword evidence="7" id="KW-0648">Protein biosynthesis</keyword>
<dbReference type="InterPro" id="IPR003891">
    <property type="entry name" value="Initiation_fac_eIF4g_MI"/>
</dbReference>
<feature type="compositionally biased region" description="Polar residues" evidence="8">
    <location>
        <begin position="142"/>
        <end position="152"/>
    </location>
</feature>
<feature type="compositionally biased region" description="Low complexity" evidence="8">
    <location>
        <begin position="280"/>
        <end position="290"/>
    </location>
</feature>
<feature type="compositionally biased region" description="Low complexity" evidence="8">
    <location>
        <begin position="579"/>
        <end position="591"/>
    </location>
</feature>
<feature type="region of interest" description="Disordered" evidence="8">
    <location>
        <begin position="683"/>
        <end position="797"/>
    </location>
</feature>
<feature type="compositionally biased region" description="Basic and acidic residues" evidence="8">
    <location>
        <begin position="1102"/>
        <end position="1114"/>
    </location>
</feature>
<dbReference type="InterPro" id="IPR036211">
    <property type="entry name" value="eIF4G_eIF4E-bd_sf"/>
</dbReference>
<feature type="compositionally biased region" description="Basic residues" evidence="8">
    <location>
        <begin position="770"/>
        <end position="783"/>
    </location>
</feature>
<dbReference type="CDD" id="cd22265">
    <property type="entry name" value="UDM1_RNF168"/>
    <property type="match status" value="1"/>
</dbReference>
<dbReference type="Gene3D" id="1.25.40.180">
    <property type="match status" value="2"/>
</dbReference>
<dbReference type="GO" id="GO:0016281">
    <property type="term" value="C:eukaryotic translation initiation factor 4F complex"/>
    <property type="evidence" value="ECO:0007669"/>
    <property type="project" value="TreeGrafter"/>
</dbReference>
<dbReference type="GO" id="GO:0003743">
    <property type="term" value="F:translation initiation factor activity"/>
    <property type="evidence" value="ECO:0007669"/>
    <property type="project" value="UniProtKB-KW"/>
</dbReference>
<accession>A0A168NC08</accession>
<sequence length="1435" mass="156736">MNSTPNTNKNTNAKSTPQAVFNYAQAAKRNSQSLEQQQKAKPTGPTKPSSNPTSPPPTKQQPIDNSPASTTATKPPPTTSPKGNGNGNVNGSKPSAKPSSPSASKPTFAAIANVSSKQGQQSSKNASVQLPRAPPVDKASIQFGSINQTPESAATPASAGKQEDPVMNSSVPSGAESSTAEKTAVPSQPQTQVLPPQQQQRRDSTHSNHSAGEHSVGHSPHYQHSHLPNNGNNNNNNNNRHYGSPRHYNQGKQHMNSSYSPNMTNAQPGYIPHHGKKPMSPHMASASPSAQNIPVSQNSWTNQIPGQYYVGPNYEPRPPQYYSYNQIPVQSYPQPGGRQGGQQNFVPQSARTSKAIPIINPATMAPVKADPLAPASSTSPKNVKTAAGAADKKDKDFKIQPSPSPKRGITIVDPAVKELEEREKREKEEAERLAKEEAERKVKEEAERAAKEEADRLAKEEADRLAKIEEERLAKEEAERLAKEEAERLAKEEAERLAKEEADRLAKEEADRLAKEEAERKERAAATAAAVAEAERKVREEQKERERKAMDDEIKRVKQQLAERNNDANKKAEDEERIAAITAEKAAKPAPGRLDMSGIPTHVLEGEPQTQSPSSPSSATTPTTPKKVSIPRRAIVDFDAIHYPEGVSKTPTNAGGKIQYDAEFLLQFKPLCLESSEDLSAFQNIGDDSNERGGGGSGRNNSRRQPSERGRGGPRTPGGDMYRNNSRDGRQDSMGKFAGGRPLAHRTGSGNVAAPGSPGGGMQRDGSHGGRSRSGRGGGKGRHPPREQQGGPTIPLDQVVPLEKSENRWMPVVVATGGEATSDPAVKPEDELISQEVIIRKVKSLLNKLTLEKFDSISDQIWVYAHQSAKEKDGQSILTVIQLVFDKACDEAPFASMWAQLCRKLHDTMAKADDIRDENNLLDKNGKQITSGHLFRKYLFNRCQQAFERGWKFEIPDLEKSVSGEVMMTDEYYAAVKAKRQGLGLVQFIGELFKRGMLTDRIMTECLTRLCRNPQEAEDEETETMCKLVTTVGRELDQRNRPTKQWMDVFFERMKEMLDCTTLTSRVKFMIQDVIELRRSNWVPRSGGQSGPSTIAQIREEAQKAKTDGKESMKRTTSSRGNTPQAMSRQGSRAGRNNSQREGASTNNNNSNNNAGGAPAPAQGGDGWSTVGTTPPPTPKGRTNDLDGFGRTDRSKSRNNVLGPGSSPFQTLNRPGTKNAKADSKKGSPADSRSSSPASSMSNMFSALGGGEGGDEHQPEQRTERKKLSLLPRGANLPSDAAAESPEESKPKLTEQQLEQKAKDIIEEYIMLRDAKELTQCVKELQAPVPLVNKMLAVVEKKEEDVKGVCEMIVILNKENLIAKESYVETLKPFMEMYEDLTIDVPQAPKYMSQLLAAMDVDPSEVMEIEEPYDTGYVPASAKLKQLYDAAKASA</sequence>
<evidence type="ECO:0000313" key="11">
    <source>
        <dbReference type="Proteomes" id="UP000078561"/>
    </source>
</evidence>
<evidence type="ECO:0000256" key="7">
    <source>
        <dbReference type="ARBA" id="ARBA00022917"/>
    </source>
</evidence>
<keyword evidence="11" id="KW-1185">Reference proteome</keyword>
<evidence type="ECO:0000256" key="1">
    <source>
        <dbReference type="ARBA" id="ARBA00004496"/>
    </source>
</evidence>
<dbReference type="SUPFAM" id="SSF48371">
    <property type="entry name" value="ARM repeat"/>
    <property type="match status" value="2"/>
</dbReference>
<dbReference type="InterPro" id="IPR003890">
    <property type="entry name" value="MIF4G-like_typ-3"/>
</dbReference>
<keyword evidence="3" id="KW-0963">Cytoplasm</keyword>
<feature type="compositionally biased region" description="Basic and acidic residues" evidence="8">
    <location>
        <begin position="564"/>
        <end position="578"/>
    </location>
</feature>
<feature type="compositionally biased region" description="Basic and acidic residues" evidence="8">
    <location>
        <begin position="1254"/>
        <end position="1267"/>
    </location>
</feature>
<keyword evidence="6" id="KW-0694">RNA-binding</keyword>
<dbReference type="InterPro" id="IPR016024">
    <property type="entry name" value="ARM-type_fold"/>
</dbReference>
<feature type="compositionally biased region" description="Basic and acidic residues" evidence="8">
    <location>
        <begin position="1182"/>
        <end position="1196"/>
    </location>
</feature>
<gene>
    <name evidence="10" type="primary">ABSGL_05926.1 scaffold 7611</name>
</gene>
<feature type="compositionally biased region" description="Low complexity" evidence="8">
    <location>
        <begin position="1143"/>
        <end position="1163"/>
    </location>
</feature>
<dbReference type="Pfam" id="PF02854">
    <property type="entry name" value="MIF4G"/>
    <property type="match status" value="1"/>
</dbReference>
<feature type="compositionally biased region" description="Low complexity" evidence="8">
    <location>
        <begin position="41"/>
        <end position="52"/>
    </location>
</feature>
<dbReference type="FunFam" id="1.25.40.180:FF:000020">
    <property type="entry name" value="Eukaryotic translation initiation factor subunit"/>
    <property type="match status" value="1"/>
</dbReference>
<feature type="compositionally biased region" description="Basic and acidic residues" evidence="8">
    <location>
        <begin position="200"/>
        <end position="216"/>
    </location>
</feature>
<feature type="compositionally biased region" description="Basic and acidic residues" evidence="8">
    <location>
        <begin position="482"/>
        <end position="524"/>
    </location>
</feature>
<dbReference type="OrthoDB" id="514777at2759"/>
<keyword evidence="5" id="KW-0597">Phosphoprotein</keyword>
<evidence type="ECO:0000256" key="4">
    <source>
        <dbReference type="ARBA" id="ARBA00022540"/>
    </source>
</evidence>
<evidence type="ECO:0000256" key="2">
    <source>
        <dbReference type="ARBA" id="ARBA00005775"/>
    </source>
</evidence>
<dbReference type="Proteomes" id="UP000078561">
    <property type="component" value="Unassembled WGS sequence"/>
</dbReference>
<feature type="compositionally biased region" description="Low complexity" evidence="8">
    <location>
        <begin position="229"/>
        <end position="239"/>
    </location>
</feature>
<dbReference type="InParanoid" id="A0A168NC08"/>
<feature type="compositionally biased region" description="Polar residues" evidence="8">
    <location>
        <begin position="1207"/>
        <end position="1216"/>
    </location>
</feature>
<feature type="compositionally biased region" description="Low complexity" evidence="8">
    <location>
        <begin position="186"/>
        <end position="199"/>
    </location>
</feature>
<feature type="compositionally biased region" description="Low complexity" evidence="8">
    <location>
        <begin position="608"/>
        <end position="625"/>
    </location>
</feature>
<feature type="compositionally biased region" description="Low complexity" evidence="8">
    <location>
        <begin position="1229"/>
        <end position="1246"/>
    </location>
</feature>
<dbReference type="Gene3D" id="1.20.970.30">
    <property type="entry name" value="eIF4G, eIF4E-binding domain"/>
    <property type="match status" value="1"/>
</dbReference>
<dbReference type="PANTHER" id="PTHR23253:SF9">
    <property type="entry name" value="EUKARYOTIC TRANSLATION INITIATION FACTOR 4 GAMMA 2"/>
    <property type="match status" value="1"/>
</dbReference>
<comment type="subcellular location">
    <subcellularLocation>
        <location evidence="1">Cytoplasm</location>
    </subcellularLocation>
</comment>
<feature type="compositionally biased region" description="Polar residues" evidence="8">
    <location>
        <begin position="113"/>
        <end position="128"/>
    </location>
</feature>
<feature type="compositionally biased region" description="Basic and acidic residues" evidence="8">
    <location>
        <begin position="415"/>
        <end position="458"/>
    </location>
</feature>
<dbReference type="SUPFAM" id="SSF101489">
    <property type="entry name" value="Eukaryotic initiation factor 4f subunit eIF4g, eIF4e-binding domain"/>
    <property type="match status" value="1"/>
</dbReference>
<protein>
    <recommendedName>
        <fullName evidence="9">MI domain-containing protein</fullName>
    </recommendedName>
</protein>
<evidence type="ECO:0000313" key="10">
    <source>
        <dbReference type="EMBL" id="SAM00245.1"/>
    </source>
</evidence>
<dbReference type="EMBL" id="LT553181">
    <property type="protein sequence ID" value="SAM00245.1"/>
    <property type="molecule type" value="Genomic_DNA"/>
</dbReference>
<feature type="compositionally biased region" description="Polar residues" evidence="8">
    <location>
        <begin position="250"/>
        <end position="267"/>
    </location>
</feature>
<feature type="compositionally biased region" description="Polar residues" evidence="8">
    <location>
        <begin position="1115"/>
        <end position="1142"/>
    </location>
</feature>